<keyword evidence="1" id="KW-1133">Transmembrane helix</keyword>
<feature type="transmembrane region" description="Helical" evidence="1">
    <location>
        <begin position="12"/>
        <end position="38"/>
    </location>
</feature>
<proteinExistence type="predicted"/>
<gene>
    <name evidence="2" type="ORF">J0G10_08490</name>
</gene>
<reference evidence="2 3" key="1">
    <citation type="journal article" date="2022" name="Int. J. Syst. Evol. Microbiol.">
        <title>Pseudomonas germanica sp. nov., isolated from Iris germanica rhizomes.</title>
        <authorList>
            <person name="Atanasov K.E."/>
            <person name="Galbis D.M."/>
            <person name="Gallego J."/>
            <person name="Serpico A."/>
            <person name="Bosch M."/>
            <person name="Altabella T."/>
            <person name="Ferrer A."/>
        </authorList>
    </citation>
    <scope>NUCLEOTIDE SEQUENCE [LARGE SCALE GENOMIC DNA]</scope>
    <source>
        <strain evidence="2 3">FIT28</strain>
    </source>
</reference>
<keyword evidence="1" id="KW-0812">Transmembrane</keyword>
<evidence type="ECO:0000313" key="3">
    <source>
        <dbReference type="Proteomes" id="UP000824588"/>
    </source>
</evidence>
<keyword evidence="1" id="KW-0472">Membrane</keyword>
<sequence>MSKTGYPRRRVFLAFLLCPFVLGFIGGIIKTITLLAHLVNTPKLLGEVRGGELVLMPLLAPFLAQLIFLLPFLILAGAISLLKVRRTTANCSLVALAGASVATGWVFCFVLLVVFDEDIKGGGISDYLMELSGVFFASLATCWFAARLFLPQGNIDTYRSGNKTIQSP</sequence>
<keyword evidence="3" id="KW-1185">Reference proteome</keyword>
<organism evidence="2 3">
    <name type="scientific">Pseudomonas germanica</name>
    <dbReference type="NCBI Taxonomy" id="2815720"/>
    <lineage>
        <taxon>Bacteria</taxon>
        <taxon>Pseudomonadati</taxon>
        <taxon>Pseudomonadota</taxon>
        <taxon>Gammaproteobacteria</taxon>
        <taxon>Pseudomonadales</taxon>
        <taxon>Pseudomonadaceae</taxon>
        <taxon>Pseudomonas</taxon>
    </lineage>
</organism>
<evidence type="ECO:0000256" key="1">
    <source>
        <dbReference type="SAM" id="Phobius"/>
    </source>
</evidence>
<accession>A0ABX8YUD6</accession>
<dbReference type="EMBL" id="CP071586">
    <property type="protein sequence ID" value="QYY83477.1"/>
    <property type="molecule type" value="Genomic_DNA"/>
</dbReference>
<evidence type="ECO:0000313" key="2">
    <source>
        <dbReference type="EMBL" id="QYY83477.1"/>
    </source>
</evidence>
<feature type="transmembrane region" description="Helical" evidence="1">
    <location>
        <begin position="93"/>
        <end position="115"/>
    </location>
</feature>
<dbReference type="RefSeq" id="WP_220558293.1">
    <property type="nucleotide sequence ID" value="NZ_CP071586.1"/>
</dbReference>
<name>A0ABX8YUD6_9PSED</name>
<dbReference type="Proteomes" id="UP000824588">
    <property type="component" value="Chromosome"/>
</dbReference>
<feature type="transmembrane region" description="Helical" evidence="1">
    <location>
        <begin position="127"/>
        <end position="150"/>
    </location>
</feature>
<evidence type="ECO:0008006" key="4">
    <source>
        <dbReference type="Google" id="ProtNLM"/>
    </source>
</evidence>
<feature type="transmembrane region" description="Helical" evidence="1">
    <location>
        <begin position="58"/>
        <end position="81"/>
    </location>
</feature>
<protein>
    <recommendedName>
        <fullName evidence="4">DUF2569 domain-containing protein</fullName>
    </recommendedName>
</protein>